<dbReference type="Proteomes" id="UP000193834">
    <property type="component" value="Unassembled WGS sequence"/>
</dbReference>
<proteinExistence type="predicted"/>
<dbReference type="SUPFAM" id="SSF53335">
    <property type="entry name" value="S-adenosyl-L-methionine-dependent methyltransferases"/>
    <property type="match status" value="1"/>
</dbReference>
<dbReference type="Pfam" id="PF08241">
    <property type="entry name" value="Methyltransf_11"/>
    <property type="match status" value="1"/>
</dbReference>
<dbReference type="PANTHER" id="PTHR43460">
    <property type="entry name" value="METHYLTRANSFERASE"/>
    <property type="match status" value="1"/>
</dbReference>
<dbReference type="CDD" id="cd02440">
    <property type="entry name" value="AdoMet_MTases"/>
    <property type="match status" value="1"/>
</dbReference>
<dbReference type="Gene3D" id="3.40.50.150">
    <property type="entry name" value="Vaccinia Virus protein VP39"/>
    <property type="match status" value="1"/>
</dbReference>
<keyword evidence="2" id="KW-0489">Methyltransferase</keyword>
<sequence>MVIIREGGQLLNNHYMDKLTFEQYMELAKESFSGWDFGWLERTGRMAVGNLSWNYYNEVLPYVRASKSMLDMGTGGGEFLRLLQPLPRITYATEGYLPNIEVAKAALSPYGVEVIPVDEDEHLPLASEQFDLIINRHESYAASEVWRLLRPGGIFITQQCGGQNDIELNGWLGAPPPEHFQWSLSTAEDQLAKQSFEILRTKAEATHTRFFDIGALVYYLNIIQWQIEDFSEARYQKPLEALHERLGKDGYLDTTCDRFLIAARKPMG</sequence>
<dbReference type="EMBL" id="FXAZ01000001">
    <property type="protein sequence ID" value="SMG18632.1"/>
    <property type="molecule type" value="Genomic_DNA"/>
</dbReference>
<keyword evidence="3" id="KW-1185">Reference proteome</keyword>
<dbReference type="GO" id="GO:0032259">
    <property type="term" value="P:methylation"/>
    <property type="evidence" value="ECO:0007669"/>
    <property type="project" value="UniProtKB-KW"/>
</dbReference>
<evidence type="ECO:0000259" key="1">
    <source>
        <dbReference type="Pfam" id="PF08241"/>
    </source>
</evidence>
<organism evidence="2 3">
    <name type="scientific">Paenibacillus aquistagni</name>
    <dbReference type="NCBI Taxonomy" id="1852522"/>
    <lineage>
        <taxon>Bacteria</taxon>
        <taxon>Bacillati</taxon>
        <taxon>Bacillota</taxon>
        <taxon>Bacilli</taxon>
        <taxon>Bacillales</taxon>
        <taxon>Paenibacillaceae</taxon>
        <taxon>Paenibacillus</taxon>
    </lineage>
</organism>
<accession>A0A1X7IUP3</accession>
<name>A0A1X7IUP3_9BACL</name>
<evidence type="ECO:0000313" key="3">
    <source>
        <dbReference type="Proteomes" id="UP000193834"/>
    </source>
</evidence>
<keyword evidence="2" id="KW-0808">Transferase</keyword>
<dbReference type="AlphaFoldDB" id="A0A1X7IUP3"/>
<dbReference type="InterPro" id="IPR029063">
    <property type="entry name" value="SAM-dependent_MTases_sf"/>
</dbReference>
<dbReference type="GO" id="GO:0008757">
    <property type="term" value="F:S-adenosylmethionine-dependent methyltransferase activity"/>
    <property type="evidence" value="ECO:0007669"/>
    <property type="project" value="InterPro"/>
</dbReference>
<gene>
    <name evidence="2" type="ORF">SAMN06295960_0815</name>
</gene>
<dbReference type="STRING" id="1852522.SAMN06295960_0815"/>
<dbReference type="InterPro" id="IPR013216">
    <property type="entry name" value="Methyltransf_11"/>
</dbReference>
<protein>
    <submittedName>
        <fullName evidence="2">Methyltransferase domain-containing protein</fullName>
    </submittedName>
</protein>
<evidence type="ECO:0000313" key="2">
    <source>
        <dbReference type="EMBL" id="SMG18632.1"/>
    </source>
</evidence>
<dbReference type="PANTHER" id="PTHR43460:SF1">
    <property type="entry name" value="METHYLTRANSFERASE TYPE 11 DOMAIN-CONTAINING PROTEIN"/>
    <property type="match status" value="1"/>
</dbReference>
<feature type="domain" description="Methyltransferase type 11" evidence="1">
    <location>
        <begin position="70"/>
        <end position="156"/>
    </location>
</feature>
<reference evidence="2 3" key="1">
    <citation type="submission" date="2017-04" db="EMBL/GenBank/DDBJ databases">
        <authorList>
            <person name="Afonso C.L."/>
            <person name="Miller P.J."/>
            <person name="Scott M.A."/>
            <person name="Spackman E."/>
            <person name="Goraichik I."/>
            <person name="Dimitrov K.M."/>
            <person name="Suarez D.L."/>
            <person name="Swayne D.E."/>
        </authorList>
    </citation>
    <scope>NUCLEOTIDE SEQUENCE [LARGE SCALE GENOMIC DNA]</scope>
    <source>
        <strain evidence="2 3">11</strain>
    </source>
</reference>
<dbReference type="InterPro" id="IPR052939">
    <property type="entry name" value="23S_rRNA_MeTrnsfrase_RlmA"/>
</dbReference>